<reference evidence="2" key="1">
    <citation type="submission" date="2020-05" db="EMBL/GenBank/DDBJ databases">
        <authorList>
            <person name="Chiriac C."/>
            <person name="Salcher M."/>
            <person name="Ghai R."/>
            <person name="Kavagutti S V."/>
        </authorList>
    </citation>
    <scope>NUCLEOTIDE SEQUENCE</scope>
</reference>
<name>A0A6J5RZ74_9CAUD</name>
<dbReference type="EMBL" id="LR797279">
    <property type="protein sequence ID" value="CAB4198928.1"/>
    <property type="molecule type" value="Genomic_DNA"/>
</dbReference>
<gene>
    <name evidence="2" type="ORF">UFOVP1332_6</name>
    <name evidence="1" type="ORF">UFOVP565_37</name>
</gene>
<protein>
    <submittedName>
        <fullName evidence="2">Uncharacterized protein</fullName>
    </submittedName>
</protein>
<sequence length="101" mass="11241">MAQLSQTVITAANQWSTSHYLIGWFNVSVWRPGQTTLGGTIVTLQRSFDKGVTWLDVKLYTAPAEEYGFEPEGATYRIGVKPAQYIVTCTLRLGMEPGMTH</sequence>
<dbReference type="EMBL" id="LR796545">
    <property type="protein sequence ID" value="CAB4150508.1"/>
    <property type="molecule type" value="Genomic_DNA"/>
</dbReference>
<accession>A0A6J5RZ74</accession>
<organism evidence="2">
    <name type="scientific">uncultured Caudovirales phage</name>
    <dbReference type="NCBI Taxonomy" id="2100421"/>
    <lineage>
        <taxon>Viruses</taxon>
        <taxon>Duplodnaviria</taxon>
        <taxon>Heunggongvirae</taxon>
        <taxon>Uroviricota</taxon>
        <taxon>Caudoviricetes</taxon>
        <taxon>Peduoviridae</taxon>
        <taxon>Maltschvirus</taxon>
        <taxon>Maltschvirus maltsch</taxon>
    </lineage>
</organism>
<proteinExistence type="predicted"/>
<evidence type="ECO:0000313" key="1">
    <source>
        <dbReference type="EMBL" id="CAB4150508.1"/>
    </source>
</evidence>
<evidence type="ECO:0000313" key="2">
    <source>
        <dbReference type="EMBL" id="CAB4198928.1"/>
    </source>
</evidence>